<dbReference type="Proteomes" id="UP000499080">
    <property type="component" value="Unassembled WGS sequence"/>
</dbReference>
<dbReference type="EMBL" id="BGPR01064711">
    <property type="protein sequence ID" value="GBO39643.1"/>
    <property type="molecule type" value="Genomic_DNA"/>
</dbReference>
<sequence>MFPKTAVNNYRQVKTSRRVDPKISFSAITRENHNNDNASIKDNMSVYSEHEDLGISQPEVTVTVTPQKVDALKDIIYILDEFKRIFDKTDIGGIARKLKSIDNDVDKLQVIVNSLSLSA</sequence>
<name>A0A4Y2WQB0_ARAVE</name>
<organism evidence="1 2">
    <name type="scientific">Araneus ventricosus</name>
    <name type="common">Orbweaver spider</name>
    <name type="synonym">Epeira ventricosa</name>
    <dbReference type="NCBI Taxonomy" id="182803"/>
    <lineage>
        <taxon>Eukaryota</taxon>
        <taxon>Metazoa</taxon>
        <taxon>Ecdysozoa</taxon>
        <taxon>Arthropoda</taxon>
        <taxon>Chelicerata</taxon>
        <taxon>Arachnida</taxon>
        <taxon>Araneae</taxon>
        <taxon>Araneomorphae</taxon>
        <taxon>Entelegynae</taxon>
        <taxon>Araneoidea</taxon>
        <taxon>Araneidae</taxon>
        <taxon>Araneus</taxon>
    </lineage>
</organism>
<proteinExistence type="predicted"/>
<evidence type="ECO:0000313" key="1">
    <source>
        <dbReference type="EMBL" id="GBO39643.1"/>
    </source>
</evidence>
<evidence type="ECO:0000313" key="2">
    <source>
        <dbReference type="Proteomes" id="UP000499080"/>
    </source>
</evidence>
<accession>A0A4Y2WQB0</accession>
<dbReference type="AlphaFoldDB" id="A0A4Y2WQB0"/>
<reference evidence="1 2" key="1">
    <citation type="journal article" date="2019" name="Sci. Rep.">
        <title>Orb-weaving spider Araneus ventricosus genome elucidates the spidroin gene catalogue.</title>
        <authorList>
            <person name="Kono N."/>
            <person name="Nakamura H."/>
            <person name="Ohtoshi R."/>
            <person name="Moran D.A.P."/>
            <person name="Shinohara A."/>
            <person name="Yoshida Y."/>
            <person name="Fujiwara M."/>
            <person name="Mori M."/>
            <person name="Tomita M."/>
            <person name="Arakawa K."/>
        </authorList>
    </citation>
    <scope>NUCLEOTIDE SEQUENCE [LARGE SCALE GENOMIC DNA]</scope>
</reference>
<protein>
    <submittedName>
        <fullName evidence="1">Uncharacterized protein</fullName>
    </submittedName>
</protein>
<keyword evidence="2" id="KW-1185">Reference proteome</keyword>
<gene>
    <name evidence="1" type="ORF">AVEN_215701_1</name>
</gene>
<comment type="caution">
    <text evidence="1">The sequence shown here is derived from an EMBL/GenBank/DDBJ whole genome shotgun (WGS) entry which is preliminary data.</text>
</comment>